<evidence type="ECO:0008006" key="4">
    <source>
        <dbReference type="Google" id="ProtNLM"/>
    </source>
</evidence>
<sequence length="136" mass="14328">MDLTPYVANLRHELAVATEAGDEEARALAERLAATLETATRLALLNALSDATREITRDLAPGELTAVPVPRPAPVAATEAPEDHRTSRINVRLPAALKPTAERATAVAGVSLNSWLVRAVSDALEPDGNRGSVAFT</sequence>
<organism evidence="2 3">
    <name type="scientific">Streptomyces lasiicapitis</name>
    <dbReference type="NCBI Taxonomy" id="1923961"/>
    <lineage>
        <taxon>Bacteria</taxon>
        <taxon>Bacillati</taxon>
        <taxon>Actinomycetota</taxon>
        <taxon>Actinomycetes</taxon>
        <taxon>Kitasatosporales</taxon>
        <taxon>Streptomycetaceae</taxon>
        <taxon>Streptomyces</taxon>
    </lineage>
</organism>
<protein>
    <recommendedName>
        <fullName evidence="4">Toxin-antitoxin system HicB family antitoxin</fullName>
    </recommendedName>
</protein>
<reference evidence="3" key="1">
    <citation type="journal article" date="2019" name="Int. J. Syst. Evol. Microbiol.">
        <title>The Global Catalogue of Microorganisms (GCM) 10K type strain sequencing project: providing services to taxonomists for standard genome sequencing and annotation.</title>
        <authorList>
            <consortium name="The Broad Institute Genomics Platform"/>
            <consortium name="The Broad Institute Genome Sequencing Center for Infectious Disease"/>
            <person name="Wu L."/>
            <person name="Ma J."/>
        </authorList>
    </citation>
    <scope>NUCLEOTIDE SEQUENCE [LARGE SCALE GENOMIC DNA]</scope>
    <source>
        <strain evidence="3">CGMCC 4.7349</strain>
    </source>
</reference>
<evidence type="ECO:0000313" key="2">
    <source>
        <dbReference type="EMBL" id="GGO37458.1"/>
    </source>
</evidence>
<comment type="caution">
    <text evidence="2">The sequence shown here is derived from an EMBL/GenBank/DDBJ whole genome shotgun (WGS) entry which is preliminary data.</text>
</comment>
<keyword evidence="3" id="KW-1185">Reference proteome</keyword>
<accession>A0ABQ2LKA0</accession>
<evidence type="ECO:0000313" key="3">
    <source>
        <dbReference type="Proteomes" id="UP000656881"/>
    </source>
</evidence>
<name>A0ABQ2LKA0_9ACTN</name>
<gene>
    <name evidence="2" type="ORF">GCM10012286_10950</name>
</gene>
<dbReference type="RefSeq" id="WP_189173050.1">
    <property type="nucleotide sequence ID" value="NZ_BMNG01000002.1"/>
</dbReference>
<dbReference type="SUPFAM" id="SSF47598">
    <property type="entry name" value="Ribbon-helix-helix"/>
    <property type="match status" value="1"/>
</dbReference>
<proteinExistence type="predicted"/>
<evidence type="ECO:0000256" key="1">
    <source>
        <dbReference type="SAM" id="MobiDB-lite"/>
    </source>
</evidence>
<dbReference type="Proteomes" id="UP000656881">
    <property type="component" value="Unassembled WGS sequence"/>
</dbReference>
<dbReference type="InterPro" id="IPR010985">
    <property type="entry name" value="Ribbon_hlx_hlx"/>
</dbReference>
<feature type="region of interest" description="Disordered" evidence="1">
    <location>
        <begin position="62"/>
        <end position="85"/>
    </location>
</feature>
<dbReference type="EMBL" id="BMNG01000002">
    <property type="protein sequence ID" value="GGO37458.1"/>
    <property type="molecule type" value="Genomic_DNA"/>
</dbReference>